<dbReference type="GO" id="GO:0004519">
    <property type="term" value="F:endonuclease activity"/>
    <property type="evidence" value="ECO:0007669"/>
    <property type="project" value="InterPro"/>
</dbReference>
<dbReference type="InterPro" id="IPR004860">
    <property type="entry name" value="LAGLIDADG_dom"/>
</dbReference>
<proteinExistence type="predicted"/>
<keyword evidence="3" id="KW-1185">Reference proteome</keyword>
<protein>
    <recommendedName>
        <fullName evidence="1">Homing endonuclease LAGLIDADG domain-containing protein</fullName>
    </recommendedName>
</protein>
<evidence type="ECO:0000313" key="3">
    <source>
        <dbReference type="Proteomes" id="UP000077755"/>
    </source>
</evidence>
<dbReference type="EMBL" id="CP093348">
    <property type="protein sequence ID" value="WOH04919.1"/>
    <property type="molecule type" value="Genomic_DNA"/>
</dbReference>
<organism evidence="2 3">
    <name type="scientific">Daucus carota subsp. sativus</name>
    <name type="common">Carrot</name>
    <dbReference type="NCBI Taxonomy" id="79200"/>
    <lineage>
        <taxon>Eukaryota</taxon>
        <taxon>Viridiplantae</taxon>
        <taxon>Streptophyta</taxon>
        <taxon>Embryophyta</taxon>
        <taxon>Tracheophyta</taxon>
        <taxon>Spermatophyta</taxon>
        <taxon>Magnoliopsida</taxon>
        <taxon>eudicotyledons</taxon>
        <taxon>Gunneridae</taxon>
        <taxon>Pentapetalae</taxon>
        <taxon>asterids</taxon>
        <taxon>campanulids</taxon>
        <taxon>Apiales</taxon>
        <taxon>Apiaceae</taxon>
        <taxon>Apioideae</taxon>
        <taxon>Scandiceae</taxon>
        <taxon>Daucinae</taxon>
        <taxon>Daucus</taxon>
        <taxon>Daucus sect. Daucus</taxon>
    </lineage>
</organism>
<evidence type="ECO:0000259" key="1">
    <source>
        <dbReference type="Pfam" id="PF14528"/>
    </source>
</evidence>
<name>A0AAF0XDC8_DAUCS</name>
<reference evidence="2" key="1">
    <citation type="journal article" date="2016" name="Nat. Genet.">
        <title>A high-quality carrot genome assembly provides new insights into carotenoid accumulation and asterid genome evolution.</title>
        <authorList>
            <person name="Iorizzo M."/>
            <person name="Ellison S."/>
            <person name="Senalik D."/>
            <person name="Zeng P."/>
            <person name="Satapoomin P."/>
            <person name="Huang J."/>
            <person name="Bowman M."/>
            <person name="Iovene M."/>
            <person name="Sanseverino W."/>
            <person name="Cavagnaro P."/>
            <person name="Yildiz M."/>
            <person name="Macko-Podgorni A."/>
            <person name="Moranska E."/>
            <person name="Grzebelus E."/>
            <person name="Grzebelus D."/>
            <person name="Ashrafi H."/>
            <person name="Zheng Z."/>
            <person name="Cheng S."/>
            <person name="Spooner D."/>
            <person name="Van Deynze A."/>
            <person name="Simon P."/>
        </authorList>
    </citation>
    <scope>NUCLEOTIDE SEQUENCE</scope>
    <source>
        <tissue evidence="2">Leaf</tissue>
    </source>
</reference>
<feature type="domain" description="Homing endonuclease LAGLIDADG" evidence="1">
    <location>
        <begin position="44"/>
        <end position="98"/>
    </location>
</feature>
<accession>A0AAF0XDC8</accession>
<reference evidence="2" key="2">
    <citation type="submission" date="2022-03" db="EMBL/GenBank/DDBJ databases">
        <title>Draft title - Genomic analysis of global carrot germplasm unveils the trajectory of domestication and the origin of high carotenoid orange carrot.</title>
        <authorList>
            <person name="Iorizzo M."/>
            <person name="Ellison S."/>
            <person name="Senalik D."/>
            <person name="Macko-Podgorni A."/>
            <person name="Grzebelus D."/>
            <person name="Bostan H."/>
            <person name="Rolling W."/>
            <person name="Curaba J."/>
            <person name="Simon P."/>
        </authorList>
    </citation>
    <scope>NUCLEOTIDE SEQUENCE</scope>
    <source>
        <tissue evidence="2">Leaf</tissue>
    </source>
</reference>
<sequence length="118" mass="13389">MDAEGGDEVLADLNDITKLLRTKDVEELYESYELGHNNQTVEKDGSVVENQGSNGCDTLLVISTRDFSTCEELLNSVREIVLRQGFVTKIKKSKTNCYVIIDCDRGGMYHYQINHLRK</sequence>
<dbReference type="Proteomes" id="UP000077755">
    <property type="component" value="Chromosome 6"/>
</dbReference>
<gene>
    <name evidence="2" type="ORF">DCAR_0624331</name>
</gene>
<evidence type="ECO:0000313" key="2">
    <source>
        <dbReference type="EMBL" id="WOH04919.1"/>
    </source>
</evidence>
<dbReference type="AlphaFoldDB" id="A0AAF0XDC8"/>
<dbReference type="Pfam" id="PF14528">
    <property type="entry name" value="LAGLIDADG_3"/>
    <property type="match status" value="1"/>
</dbReference>